<comment type="similarity">
    <text evidence="5 20">In the N-terminal section; belongs to the N-acetylglucosamine-1-phosphate uridyltransferase family.</text>
</comment>
<evidence type="ECO:0000256" key="10">
    <source>
        <dbReference type="ARBA" id="ARBA00022737"/>
    </source>
</evidence>
<dbReference type="CDD" id="cd03353">
    <property type="entry name" value="LbH_GlmU_C"/>
    <property type="match status" value="1"/>
</dbReference>
<keyword evidence="12 20" id="KW-0133">Cell shape</keyword>
<evidence type="ECO:0000256" key="9">
    <source>
        <dbReference type="ARBA" id="ARBA00022723"/>
    </source>
</evidence>
<comment type="pathway">
    <text evidence="3 20">Nucleotide-sugar biosynthesis; UDP-N-acetyl-alpha-D-glucosamine biosynthesis; UDP-N-acetyl-alpha-D-glucosamine from N-acetyl-alpha-D-glucosamine 1-phosphate: step 1/1.</text>
</comment>
<name>A0A1S8KLA3_9LACT</name>
<feature type="binding site" evidence="20">
    <location>
        <position position="404"/>
    </location>
    <ligand>
        <name>acetyl-CoA</name>
        <dbReference type="ChEBI" id="CHEBI:57288"/>
    </ligand>
</feature>
<dbReference type="InterPro" id="IPR005835">
    <property type="entry name" value="NTP_transferase_dom"/>
</dbReference>
<evidence type="ECO:0000256" key="15">
    <source>
        <dbReference type="ARBA" id="ARBA00023315"/>
    </source>
</evidence>
<feature type="binding site" evidence="20">
    <location>
        <position position="169"/>
    </location>
    <ligand>
        <name>UDP-N-acetyl-alpha-D-glucosamine</name>
        <dbReference type="ChEBI" id="CHEBI:57705"/>
    </ligand>
</feature>
<evidence type="ECO:0000256" key="13">
    <source>
        <dbReference type="ARBA" id="ARBA00022984"/>
    </source>
</evidence>
<reference evidence="23 24" key="1">
    <citation type="submission" date="2017-01" db="EMBL/GenBank/DDBJ databases">
        <title>Complete Genome Sequence of Dolosigranulum pigrum isolated from a Patient with interstitial lung disease.</title>
        <authorList>
            <person name="Mukhopadhyay R."/>
            <person name="Joaquin J."/>
            <person name="Hogue R."/>
            <person name="Fitzgerald S."/>
            <person name="Jospin G."/>
            <person name="Eisen J.A."/>
            <person name="Chaturvedi V."/>
        </authorList>
    </citation>
    <scope>NUCLEOTIDE SEQUENCE [LARGE SCALE GENOMIC DNA]</scope>
    <source>
        <strain evidence="23 24">15S00348</strain>
    </source>
</reference>
<dbReference type="GO" id="GO:0006048">
    <property type="term" value="P:UDP-N-acetylglucosamine biosynthetic process"/>
    <property type="evidence" value="ECO:0007669"/>
    <property type="project" value="UniProtKB-UniPathway"/>
</dbReference>
<evidence type="ECO:0000313" key="24">
    <source>
        <dbReference type="Proteomes" id="UP000190409"/>
    </source>
</evidence>
<feature type="binding site" evidence="20">
    <location>
        <position position="332"/>
    </location>
    <ligand>
        <name>UDP-N-acetyl-alpha-D-glucosamine</name>
        <dbReference type="ChEBI" id="CHEBI:57705"/>
    </ligand>
</feature>
<evidence type="ECO:0000256" key="17">
    <source>
        <dbReference type="ARBA" id="ARBA00048247"/>
    </source>
</evidence>
<dbReference type="GO" id="GO:0009245">
    <property type="term" value="P:lipid A biosynthetic process"/>
    <property type="evidence" value="ECO:0007669"/>
    <property type="project" value="UniProtKB-UniRule"/>
</dbReference>
<dbReference type="PANTHER" id="PTHR43584">
    <property type="entry name" value="NUCLEOTIDYL TRANSFERASE"/>
    <property type="match status" value="1"/>
</dbReference>
<comment type="pathway">
    <text evidence="2 20">Nucleotide-sugar biosynthesis; UDP-N-acetyl-alpha-D-glucosamine biosynthesis; N-acetyl-alpha-D-glucosamine 1-phosphate from alpha-D-glucosamine 6-phosphate (route II): step 2/2.</text>
</comment>
<dbReference type="GO" id="GO:0003977">
    <property type="term" value="F:UDP-N-acetylglucosamine diphosphorylase activity"/>
    <property type="evidence" value="ECO:0007669"/>
    <property type="project" value="UniProtKB-UniRule"/>
</dbReference>
<dbReference type="NCBIfam" id="NF010934">
    <property type="entry name" value="PRK14354.1"/>
    <property type="match status" value="1"/>
</dbReference>
<evidence type="ECO:0000256" key="16">
    <source>
        <dbReference type="ARBA" id="ARBA00023316"/>
    </source>
</evidence>
<feature type="active site" description="Proton acceptor" evidence="20">
    <location>
        <position position="362"/>
    </location>
</feature>
<dbReference type="InterPro" id="IPR056729">
    <property type="entry name" value="GMPPB_C"/>
</dbReference>
<evidence type="ECO:0000259" key="21">
    <source>
        <dbReference type="Pfam" id="PF00483"/>
    </source>
</evidence>
<dbReference type="InterPro" id="IPR005882">
    <property type="entry name" value="Bifunctional_GlmU"/>
</dbReference>
<dbReference type="EC" id="2.7.7.23" evidence="20"/>
<feature type="binding site" evidence="20">
    <location>
        <position position="22"/>
    </location>
    <ligand>
        <name>UDP-N-acetyl-alpha-D-glucosamine</name>
        <dbReference type="ChEBI" id="CHEBI:57705"/>
    </ligand>
</feature>
<dbReference type="EC" id="2.3.1.157" evidence="20"/>
<dbReference type="HAMAP" id="MF_01631">
    <property type="entry name" value="GlmU"/>
    <property type="match status" value="1"/>
</dbReference>
<evidence type="ECO:0000256" key="8">
    <source>
        <dbReference type="ARBA" id="ARBA00022695"/>
    </source>
</evidence>
<dbReference type="InterPro" id="IPR029044">
    <property type="entry name" value="Nucleotide-diphossugar_trans"/>
</dbReference>
<evidence type="ECO:0000256" key="3">
    <source>
        <dbReference type="ARBA" id="ARBA00005208"/>
    </source>
</evidence>
<keyword evidence="7 20" id="KW-0808">Transferase</keyword>
<evidence type="ECO:0000313" key="23">
    <source>
        <dbReference type="EMBL" id="OOL80537.1"/>
    </source>
</evidence>
<evidence type="ECO:0000256" key="20">
    <source>
        <dbReference type="HAMAP-Rule" id="MF_01631"/>
    </source>
</evidence>
<comment type="cofactor">
    <cofactor evidence="20">
        <name>Mg(2+)</name>
        <dbReference type="ChEBI" id="CHEBI:18420"/>
    </cofactor>
    <text evidence="20">Binds 1 Mg(2+) ion per subunit.</text>
</comment>
<dbReference type="GO" id="GO:0071555">
    <property type="term" value="P:cell wall organization"/>
    <property type="evidence" value="ECO:0007669"/>
    <property type="project" value="UniProtKB-KW"/>
</dbReference>
<dbReference type="SUPFAM" id="SSF53448">
    <property type="entry name" value="Nucleotide-diphospho-sugar transferases"/>
    <property type="match status" value="1"/>
</dbReference>
<evidence type="ECO:0000256" key="11">
    <source>
        <dbReference type="ARBA" id="ARBA00022842"/>
    </source>
</evidence>
<evidence type="ECO:0000256" key="4">
    <source>
        <dbReference type="ARBA" id="ARBA00007707"/>
    </source>
</evidence>
<evidence type="ECO:0000259" key="22">
    <source>
        <dbReference type="Pfam" id="PF25087"/>
    </source>
</evidence>
<evidence type="ECO:0000256" key="6">
    <source>
        <dbReference type="ARBA" id="ARBA00022490"/>
    </source>
</evidence>
<feature type="binding site" evidence="20">
    <location>
        <position position="439"/>
    </location>
    <ligand>
        <name>acetyl-CoA</name>
        <dbReference type="ChEBI" id="CHEBI:57288"/>
    </ligand>
</feature>
<keyword evidence="13 20" id="KW-0573">Peptidoglycan synthesis</keyword>
<dbReference type="SUPFAM" id="SSF51161">
    <property type="entry name" value="Trimeric LpxA-like enzymes"/>
    <property type="match status" value="1"/>
</dbReference>
<proteinExistence type="inferred from homology"/>
<feature type="binding site" evidence="20">
    <location>
        <position position="422"/>
    </location>
    <ligand>
        <name>acetyl-CoA</name>
        <dbReference type="ChEBI" id="CHEBI:57288"/>
    </ligand>
</feature>
<feature type="binding site" evidence="20">
    <location>
        <position position="365"/>
    </location>
    <ligand>
        <name>UDP-N-acetyl-alpha-D-glucosamine</name>
        <dbReference type="ChEBI" id="CHEBI:57705"/>
    </ligand>
</feature>
<dbReference type="GO" id="GO:0016020">
    <property type="term" value="C:membrane"/>
    <property type="evidence" value="ECO:0007669"/>
    <property type="project" value="GOC"/>
</dbReference>
<dbReference type="UniPathway" id="UPA00973"/>
<feature type="binding site" evidence="20">
    <location>
        <position position="154"/>
    </location>
    <ligand>
        <name>UDP-N-acetyl-alpha-D-glucosamine</name>
        <dbReference type="ChEBI" id="CHEBI:57705"/>
    </ligand>
</feature>
<dbReference type="Gene3D" id="2.160.10.10">
    <property type="entry name" value="Hexapeptide repeat proteins"/>
    <property type="match status" value="1"/>
</dbReference>
<keyword evidence="9 20" id="KW-0479">Metal-binding</keyword>
<feature type="binding site" evidence="20">
    <location>
        <begin position="385"/>
        <end position="386"/>
    </location>
    <ligand>
        <name>acetyl-CoA</name>
        <dbReference type="ChEBI" id="CHEBI:57288"/>
    </ligand>
</feature>
<keyword evidence="8 20" id="KW-0548">Nucleotidyltransferase</keyword>
<gene>
    <name evidence="20" type="primary">glmU</name>
    <name evidence="23" type="ORF">BWX42_00910</name>
</gene>
<feature type="binding site" evidence="20">
    <location>
        <position position="376"/>
    </location>
    <ligand>
        <name>UDP-N-acetyl-alpha-D-glucosamine</name>
        <dbReference type="ChEBI" id="CHEBI:57705"/>
    </ligand>
</feature>
<evidence type="ECO:0000256" key="12">
    <source>
        <dbReference type="ARBA" id="ARBA00022960"/>
    </source>
</evidence>
<keyword evidence="10 20" id="KW-0677">Repeat</keyword>
<dbReference type="GO" id="GO:0000902">
    <property type="term" value="P:cell morphogenesis"/>
    <property type="evidence" value="ECO:0007669"/>
    <property type="project" value="UniProtKB-UniRule"/>
</dbReference>
<dbReference type="GO" id="GO:0019134">
    <property type="term" value="F:glucosamine-1-phosphate N-acetyltransferase activity"/>
    <property type="evidence" value="ECO:0007669"/>
    <property type="project" value="UniProtKB-UniRule"/>
</dbReference>
<dbReference type="InterPro" id="IPR011004">
    <property type="entry name" value="Trimer_LpxA-like_sf"/>
</dbReference>
<evidence type="ECO:0000256" key="2">
    <source>
        <dbReference type="ARBA" id="ARBA00005166"/>
    </source>
</evidence>
<dbReference type="Pfam" id="PF00483">
    <property type="entry name" value="NTP_transferase"/>
    <property type="match status" value="1"/>
</dbReference>
<keyword evidence="11 20" id="KW-0460">Magnesium</keyword>
<dbReference type="GO" id="GO:0009252">
    <property type="term" value="P:peptidoglycan biosynthetic process"/>
    <property type="evidence" value="ECO:0007669"/>
    <property type="project" value="UniProtKB-UniRule"/>
</dbReference>
<comment type="pathway">
    <text evidence="20">Bacterial outer membrane biogenesis; LPS lipid A biosynthesis.</text>
</comment>
<dbReference type="PANTHER" id="PTHR43584:SF3">
    <property type="entry name" value="BIFUNCTIONAL PROTEIN GLMU"/>
    <property type="match status" value="1"/>
</dbReference>
<dbReference type="GO" id="GO:0008360">
    <property type="term" value="P:regulation of cell shape"/>
    <property type="evidence" value="ECO:0007669"/>
    <property type="project" value="UniProtKB-KW"/>
</dbReference>
<dbReference type="InterPro" id="IPR038009">
    <property type="entry name" value="GlmU_C_LbH"/>
</dbReference>
<feature type="region of interest" description="Pyrophosphorylase" evidence="20">
    <location>
        <begin position="1"/>
        <end position="229"/>
    </location>
</feature>
<comment type="catalytic activity">
    <reaction evidence="17 20">
        <text>alpha-D-glucosamine 1-phosphate + acetyl-CoA = N-acetyl-alpha-D-glucosamine 1-phosphate + CoA + H(+)</text>
        <dbReference type="Rhea" id="RHEA:13725"/>
        <dbReference type="ChEBI" id="CHEBI:15378"/>
        <dbReference type="ChEBI" id="CHEBI:57287"/>
        <dbReference type="ChEBI" id="CHEBI:57288"/>
        <dbReference type="ChEBI" id="CHEBI:57776"/>
        <dbReference type="ChEBI" id="CHEBI:58516"/>
        <dbReference type="EC" id="2.3.1.157"/>
    </reaction>
</comment>
<dbReference type="InterPro" id="IPR001451">
    <property type="entry name" value="Hexapep"/>
</dbReference>
<keyword evidence="6 20" id="KW-0963">Cytoplasm</keyword>
<dbReference type="Pfam" id="PF25087">
    <property type="entry name" value="GMPPB_C"/>
    <property type="match status" value="1"/>
</dbReference>
<comment type="subunit">
    <text evidence="20">Homotrimer.</text>
</comment>
<organism evidence="23 24">
    <name type="scientific">Dolosigranulum pigrum</name>
    <dbReference type="NCBI Taxonomy" id="29394"/>
    <lineage>
        <taxon>Bacteria</taxon>
        <taxon>Bacillati</taxon>
        <taxon>Bacillota</taxon>
        <taxon>Bacilli</taxon>
        <taxon>Lactobacillales</taxon>
        <taxon>Carnobacteriaceae</taxon>
        <taxon>Dolosigranulum</taxon>
    </lineage>
</organism>
<dbReference type="EMBL" id="MUYF01000003">
    <property type="protein sequence ID" value="OOL80537.1"/>
    <property type="molecule type" value="Genomic_DNA"/>
</dbReference>
<feature type="binding site" evidence="20">
    <location>
        <position position="102"/>
    </location>
    <ligand>
        <name>Mg(2+)</name>
        <dbReference type="ChEBI" id="CHEBI:18420"/>
    </ligand>
</feature>
<comment type="caution">
    <text evidence="20">Lacks conserved residue(s) required for the propagation of feature annotation.</text>
</comment>
<feature type="binding site" evidence="20">
    <location>
        <begin position="8"/>
        <end position="11"/>
    </location>
    <ligand>
        <name>UDP-N-acetyl-alpha-D-glucosamine</name>
        <dbReference type="ChEBI" id="CHEBI:57705"/>
    </ligand>
</feature>
<dbReference type="UniPathway" id="UPA00113">
    <property type="reaction ID" value="UER00532"/>
</dbReference>
<feature type="domain" description="Mannose-1-phosphate guanyltransferase C-terminal" evidence="22">
    <location>
        <begin position="266"/>
        <end position="353"/>
    </location>
</feature>
<feature type="region of interest" description="Linker" evidence="20">
    <location>
        <begin position="230"/>
        <end position="250"/>
    </location>
</feature>
<evidence type="ECO:0000256" key="5">
    <source>
        <dbReference type="ARBA" id="ARBA00007947"/>
    </source>
</evidence>
<protein>
    <recommendedName>
        <fullName evidence="20">Bifunctional protein GlmU</fullName>
    </recommendedName>
    <domain>
        <recommendedName>
            <fullName evidence="20">UDP-N-acetylglucosamine pyrophosphorylase</fullName>
            <ecNumber evidence="20">2.7.7.23</ecNumber>
        </recommendedName>
        <alternativeName>
            <fullName evidence="20">N-acetylglucosamine-1-phosphate uridyltransferase</fullName>
        </alternativeName>
    </domain>
    <domain>
        <recommendedName>
            <fullName evidence="20">Glucosamine-1-phosphate N-acetyltransferase</fullName>
            <ecNumber evidence="20">2.3.1.157</ecNumber>
        </recommendedName>
    </domain>
</protein>
<evidence type="ECO:0000256" key="18">
    <source>
        <dbReference type="ARBA" id="ARBA00048493"/>
    </source>
</evidence>
<dbReference type="AlphaFoldDB" id="A0A1S8KLA3"/>
<feature type="binding site" evidence="20">
    <location>
        <position position="72"/>
    </location>
    <ligand>
        <name>UDP-N-acetyl-alpha-D-glucosamine</name>
        <dbReference type="ChEBI" id="CHEBI:57705"/>
    </ligand>
</feature>
<feature type="region of interest" description="N-acetyltransferase" evidence="20">
    <location>
        <begin position="251"/>
        <end position="457"/>
    </location>
</feature>
<feature type="binding site" evidence="20">
    <location>
        <position position="350"/>
    </location>
    <ligand>
        <name>UDP-N-acetyl-alpha-D-glucosamine</name>
        <dbReference type="ChEBI" id="CHEBI:57705"/>
    </ligand>
</feature>
<dbReference type="Gene3D" id="3.90.550.10">
    <property type="entry name" value="Spore Coat Polysaccharide Biosynthesis Protein SpsA, Chain A"/>
    <property type="match status" value="1"/>
</dbReference>
<dbReference type="Proteomes" id="UP000190409">
    <property type="component" value="Unassembled WGS sequence"/>
</dbReference>
<dbReference type="InterPro" id="IPR050065">
    <property type="entry name" value="GlmU-like"/>
</dbReference>
<keyword evidence="15 20" id="KW-0012">Acyltransferase</keyword>
<comment type="caution">
    <text evidence="23">The sequence shown here is derived from an EMBL/GenBank/DDBJ whole genome shotgun (WGS) entry which is preliminary data.</text>
</comment>
<evidence type="ECO:0000256" key="14">
    <source>
        <dbReference type="ARBA" id="ARBA00023268"/>
    </source>
</evidence>
<dbReference type="NCBIfam" id="TIGR01173">
    <property type="entry name" value="glmU"/>
    <property type="match status" value="1"/>
</dbReference>
<dbReference type="GO" id="GO:0000287">
    <property type="term" value="F:magnesium ion binding"/>
    <property type="evidence" value="ECO:0007669"/>
    <property type="project" value="UniProtKB-UniRule"/>
</dbReference>
<sequence>MKRFAIILAAGKGTRMKSKVNKMLHPVMGQPMVNYSVEVATQAGAEEIISILGVDAEMVQDYLGDRSQFAYQEEQLGTAHAVMQAADLLEGKEGTTLVICGDTPLISNETIENLYNYHEQEGAKATILTAIADDPFSYGRVLRSEEGTVTKIVEQKDATEEEKQVREINTGTYCFDNKALFEALKQVDNDNAQDEYYLPDVIEILNAQAEKVSAYSMTDMADSLGVNDRMALAKANQLMQQRINQQHMLAGVTLIDPDNTYIEAGVEIGPDTTIEPGVYLKGQTTIGSNVTIGMGSVITDSQIADDVTIISSNITEATVGQHSDIGPNSRLRKGAILEDNVHIGNYVEVKNATLKSGVKAGHHAYIGDATIGERVNVSCGVIFANYDGINKHHSVIEADVFIGSNVTIVSPVTVQAGAFLAAGSTINQDVAADALAIARSRQENKADYVKNLPASKK</sequence>
<feature type="binding site" evidence="20">
    <location>
        <position position="227"/>
    </location>
    <ligand>
        <name>Mg(2+)</name>
        <dbReference type="ChEBI" id="CHEBI:18420"/>
    </ligand>
</feature>
<feature type="binding site" evidence="20">
    <location>
        <position position="139"/>
    </location>
    <ligand>
        <name>UDP-N-acetyl-alpha-D-glucosamine</name>
        <dbReference type="ChEBI" id="CHEBI:57705"/>
    </ligand>
</feature>
<keyword evidence="14 20" id="KW-0511">Multifunctional enzyme</keyword>
<keyword evidence="16 20" id="KW-0961">Cell wall biogenesis/degradation</keyword>
<comment type="catalytic activity">
    <reaction evidence="18 20">
        <text>N-acetyl-alpha-D-glucosamine 1-phosphate + UTP + H(+) = UDP-N-acetyl-alpha-D-glucosamine + diphosphate</text>
        <dbReference type="Rhea" id="RHEA:13509"/>
        <dbReference type="ChEBI" id="CHEBI:15378"/>
        <dbReference type="ChEBI" id="CHEBI:33019"/>
        <dbReference type="ChEBI" id="CHEBI:46398"/>
        <dbReference type="ChEBI" id="CHEBI:57705"/>
        <dbReference type="ChEBI" id="CHEBI:57776"/>
        <dbReference type="EC" id="2.7.7.23"/>
    </reaction>
</comment>
<comment type="subcellular location">
    <subcellularLocation>
        <location evidence="1 20">Cytoplasm</location>
    </subcellularLocation>
</comment>
<feature type="binding site" evidence="20">
    <location>
        <position position="227"/>
    </location>
    <ligand>
        <name>UDP-N-acetyl-alpha-D-glucosamine</name>
        <dbReference type="ChEBI" id="CHEBI:57705"/>
    </ligand>
</feature>
<comment type="function">
    <text evidence="19 20">Catalyzes the last two sequential reactions in the de novo biosynthetic pathway for UDP-N-acetylglucosamine (UDP-GlcNAc). The C-terminal domain catalyzes the transfer of acetyl group from acetyl coenzyme A to glucosamine-1-phosphate (GlcN-1-P) to produce N-acetylglucosamine-1-phosphate (GlcNAc-1-P), which is converted into UDP-GlcNAc by the transfer of uridine 5-monophosphate (from uridine 5-triphosphate), a reaction catalyzed by the N-terminal domain.</text>
</comment>
<comment type="similarity">
    <text evidence="4 20">In the C-terminal section; belongs to the transferase hexapeptide repeat family.</text>
</comment>
<dbReference type="GO" id="GO:0005737">
    <property type="term" value="C:cytoplasm"/>
    <property type="evidence" value="ECO:0007669"/>
    <property type="project" value="UniProtKB-SubCell"/>
</dbReference>
<dbReference type="Pfam" id="PF00132">
    <property type="entry name" value="Hexapep"/>
    <property type="match status" value="1"/>
</dbReference>
<evidence type="ECO:0000256" key="19">
    <source>
        <dbReference type="ARBA" id="ARBA00049628"/>
    </source>
</evidence>
<accession>A0A1S8KLA3</accession>
<feature type="domain" description="Nucleotidyl transferase" evidence="21">
    <location>
        <begin position="5"/>
        <end position="219"/>
    </location>
</feature>
<evidence type="ECO:0000256" key="1">
    <source>
        <dbReference type="ARBA" id="ARBA00004496"/>
    </source>
</evidence>
<feature type="binding site" evidence="20">
    <location>
        <begin position="77"/>
        <end position="78"/>
    </location>
    <ligand>
        <name>UDP-N-acetyl-alpha-D-glucosamine</name>
        <dbReference type="ChEBI" id="CHEBI:57705"/>
    </ligand>
</feature>
<dbReference type="CDD" id="cd02540">
    <property type="entry name" value="GT2_GlmU_N_bac"/>
    <property type="match status" value="1"/>
</dbReference>
<evidence type="ECO:0000256" key="7">
    <source>
        <dbReference type="ARBA" id="ARBA00022679"/>
    </source>
</evidence>